<organism evidence="2 3">
    <name type="scientific">Batillaria attramentaria</name>
    <dbReference type="NCBI Taxonomy" id="370345"/>
    <lineage>
        <taxon>Eukaryota</taxon>
        <taxon>Metazoa</taxon>
        <taxon>Spiralia</taxon>
        <taxon>Lophotrochozoa</taxon>
        <taxon>Mollusca</taxon>
        <taxon>Gastropoda</taxon>
        <taxon>Caenogastropoda</taxon>
        <taxon>Sorbeoconcha</taxon>
        <taxon>Cerithioidea</taxon>
        <taxon>Batillariidae</taxon>
        <taxon>Batillaria</taxon>
    </lineage>
</organism>
<keyword evidence="1" id="KW-0732">Signal</keyword>
<gene>
    <name evidence="2" type="ORF">BaRGS_00037486</name>
</gene>
<dbReference type="Proteomes" id="UP001519460">
    <property type="component" value="Unassembled WGS sequence"/>
</dbReference>
<keyword evidence="3" id="KW-1185">Reference proteome</keyword>
<dbReference type="EMBL" id="JACVVK020000563">
    <property type="protein sequence ID" value="KAK7465948.1"/>
    <property type="molecule type" value="Genomic_DNA"/>
</dbReference>
<protein>
    <submittedName>
        <fullName evidence="2">Uncharacterized protein</fullName>
    </submittedName>
</protein>
<reference evidence="2 3" key="1">
    <citation type="journal article" date="2023" name="Sci. Data">
        <title>Genome assembly of the Korean intertidal mud-creeper Batillaria attramentaria.</title>
        <authorList>
            <person name="Patra A.K."/>
            <person name="Ho P.T."/>
            <person name="Jun S."/>
            <person name="Lee S.J."/>
            <person name="Kim Y."/>
            <person name="Won Y.J."/>
        </authorList>
    </citation>
    <scope>NUCLEOTIDE SEQUENCE [LARGE SCALE GENOMIC DNA]</scope>
    <source>
        <strain evidence="2">Wonlab-2016</strain>
    </source>
</reference>
<evidence type="ECO:0000256" key="1">
    <source>
        <dbReference type="SAM" id="SignalP"/>
    </source>
</evidence>
<accession>A0ABD0J8P9</accession>
<feature type="signal peptide" evidence="1">
    <location>
        <begin position="1"/>
        <end position="26"/>
    </location>
</feature>
<evidence type="ECO:0000313" key="2">
    <source>
        <dbReference type="EMBL" id="KAK7465948.1"/>
    </source>
</evidence>
<sequence length="86" mass="9397">MMALQQMFPAALIVLLVSKTRLLIRANNVKSVVSTDNQGDVCQGFDYSSDSSMLISNHAGINQCFDNFGECGMFFDSDADFCEKGS</sequence>
<evidence type="ECO:0000313" key="3">
    <source>
        <dbReference type="Proteomes" id="UP001519460"/>
    </source>
</evidence>
<dbReference type="AlphaFoldDB" id="A0ABD0J8P9"/>
<name>A0ABD0J8P9_9CAEN</name>
<comment type="caution">
    <text evidence="2">The sequence shown here is derived from an EMBL/GenBank/DDBJ whole genome shotgun (WGS) entry which is preliminary data.</text>
</comment>
<proteinExistence type="predicted"/>
<feature type="chain" id="PRO_5044786364" evidence="1">
    <location>
        <begin position="27"/>
        <end position="86"/>
    </location>
</feature>